<evidence type="ECO:0000256" key="1">
    <source>
        <dbReference type="ARBA" id="ARBA00009732"/>
    </source>
</evidence>
<dbReference type="InterPro" id="IPR014729">
    <property type="entry name" value="Rossmann-like_a/b/a_fold"/>
</dbReference>
<organism evidence="5 6">
    <name type="scientific">Rubripirellula obstinata</name>
    <dbReference type="NCBI Taxonomy" id="406547"/>
    <lineage>
        <taxon>Bacteria</taxon>
        <taxon>Pseudomonadati</taxon>
        <taxon>Planctomycetota</taxon>
        <taxon>Planctomycetia</taxon>
        <taxon>Pirellulales</taxon>
        <taxon>Pirellulaceae</taxon>
        <taxon>Rubripirellula</taxon>
    </lineage>
</organism>
<comment type="caution">
    <text evidence="5">The sequence shown here is derived from an EMBL/GenBank/DDBJ whole genome shotgun (WGS) entry which is preliminary data.</text>
</comment>
<dbReference type="GO" id="GO:0070814">
    <property type="term" value="P:hydrogen sulfide biosynthetic process"/>
    <property type="evidence" value="ECO:0007669"/>
    <property type="project" value="UniProtKB-UniRule"/>
</dbReference>
<dbReference type="HAMAP" id="MF_00063">
    <property type="entry name" value="CysH"/>
    <property type="match status" value="1"/>
</dbReference>
<accession>A0A5B1CPK3</accession>
<proteinExistence type="inferred from homology"/>
<dbReference type="AlphaFoldDB" id="A0A5B1CPK3"/>
<evidence type="ECO:0000259" key="4">
    <source>
        <dbReference type="Pfam" id="PF01507"/>
    </source>
</evidence>
<dbReference type="RefSeq" id="WP_068262992.1">
    <property type="nucleotide sequence ID" value="NZ_VRLW01000001.1"/>
</dbReference>
<reference evidence="5 6" key="1">
    <citation type="submission" date="2019-08" db="EMBL/GenBank/DDBJ databases">
        <title>Deep-cultivation of Planctomycetes and their phenomic and genomic characterization uncovers novel biology.</title>
        <authorList>
            <person name="Wiegand S."/>
            <person name="Jogler M."/>
            <person name="Boedeker C."/>
            <person name="Pinto D."/>
            <person name="Vollmers J."/>
            <person name="Rivas-Marin E."/>
            <person name="Kohn T."/>
            <person name="Peeters S.H."/>
            <person name="Heuer A."/>
            <person name="Rast P."/>
            <person name="Oberbeckmann S."/>
            <person name="Bunk B."/>
            <person name="Jeske O."/>
            <person name="Meyerdierks A."/>
            <person name="Storesund J.E."/>
            <person name="Kallscheuer N."/>
            <person name="Luecker S."/>
            <person name="Lage O.M."/>
            <person name="Pohl T."/>
            <person name="Merkel B.J."/>
            <person name="Hornburger P."/>
            <person name="Mueller R.-W."/>
            <person name="Bruemmer F."/>
            <person name="Labrenz M."/>
            <person name="Spormann A.M."/>
            <person name="Op Den Camp H."/>
            <person name="Overmann J."/>
            <person name="Amann R."/>
            <person name="Jetten M.S.M."/>
            <person name="Mascher T."/>
            <person name="Medema M.H."/>
            <person name="Devos D.P."/>
            <person name="Kaster A.-K."/>
            <person name="Ovreas L."/>
            <person name="Rohde M."/>
            <person name="Galperin M.Y."/>
            <person name="Jogler C."/>
        </authorList>
    </citation>
    <scope>NUCLEOTIDE SEQUENCE [LARGE SCALE GENOMIC DNA]</scope>
    <source>
        <strain evidence="5 6">LF1</strain>
    </source>
</reference>
<dbReference type="EMBL" id="VRLW01000001">
    <property type="protein sequence ID" value="KAA1261293.1"/>
    <property type="molecule type" value="Genomic_DNA"/>
</dbReference>
<keyword evidence="2 3" id="KW-0560">Oxidoreductase</keyword>
<protein>
    <recommendedName>
        <fullName evidence="3">Phosphoadenosine 5'-phosphosulfate reductase</fullName>
        <shortName evidence="3">PAPS reductase</shortName>
        <ecNumber evidence="3">1.8.4.8</ecNumber>
    </recommendedName>
    <alternativeName>
        <fullName evidence="3">3'-phosphoadenylylsulfate reductase</fullName>
    </alternativeName>
    <alternativeName>
        <fullName evidence="3">PAPS reductase, thioredoxin dependent</fullName>
    </alternativeName>
    <alternativeName>
        <fullName evidence="3">PAPS sulfotransferase</fullName>
    </alternativeName>
    <alternativeName>
        <fullName evidence="3">PAdoPS reductase</fullName>
    </alternativeName>
</protein>
<dbReference type="Gene3D" id="3.40.50.620">
    <property type="entry name" value="HUPs"/>
    <property type="match status" value="1"/>
</dbReference>
<dbReference type="PIRSF" id="PIRSF000857">
    <property type="entry name" value="PAPS_reductase"/>
    <property type="match status" value="1"/>
</dbReference>
<name>A0A5B1CPK3_9BACT</name>
<comment type="similarity">
    <text evidence="1 3">Belongs to the PAPS reductase family. CysH subfamily.</text>
</comment>
<feature type="domain" description="Phosphoadenosine phosphosulphate reductase" evidence="4">
    <location>
        <begin position="37"/>
        <end position="210"/>
    </location>
</feature>
<dbReference type="GO" id="GO:0005737">
    <property type="term" value="C:cytoplasm"/>
    <property type="evidence" value="ECO:0007669"/>
    <property type="project" value="UniProtKB-SubCell"/>
</dbReference>
<dbReference type="EC" id="1.8.4.8" evidence="3"/>
<dbReference type="OrthoDB" id="9772604at2"/>
<comment type="catalytic activity">
    <reaction evidence="3">
        <text>[thioredoxin]-disulfide + sulfite + adenosine 3',5'-bisphosphate + 2 H(+) = [thioredoxin]-dithiol + 3'-phosphoadenylyl sulfate</text>
        <dbReference type="Rhea" id="RHEA:11724"/>
        <dbReference type="Rhea" id="RHEA-COMP:10698"/>
        <dbReference type="Rhea" id="RHEA-COMP:10700"/>
        <dbReference type="ChEBI" id="CHEBI:15378"/>
        <dbReference type="ChEBI" id="CHEBI:17359"/>
        <dbReference type="ChEBI" id="CHEBI:29950"/>
        <dbReference type="ChEBI" id="CHEBI:50058"/>
        <dbReference type="ChEBI" id="CHEBI:58339"/>
        <dbReference type="ChEBI" id="CHEBI:58343"/>
        <dbReference type="EC" id="1.8.4.8"/>
    </reaction>
</comment>
<comment type="subcellular location">
    <subcellularLocation>
        <location evidence="3">Cytoplasm</location>
    </subcellularLocation>
</comment>
<dbReference type="NCBIfam" id="TIGR00434">
    <property type="entry name" value="cysH"/>
    <property type="match status" value="1"/>
</dbReference>
<comment type="pathway">
    <text evidence="3">Sulfur metabolism; hydrogen sulfide biosynthesis; sulfite from sulfate: step 3/3.</text>
</comment>
<dbReference type="UniPathway" id="UPA00140">
    <property type="reaction ID" value="UER00206"/>
</dbReference>
<dbReference type="GO" id="GO:0004604">
    <property type="term" value="F:phosphoadenylyl-sulfate reductase (thioredoxin) activity"/>
    <property type="evidence" value="ECO:0007669"/>
    <property type="project" value="UniProtKB-UniRule"/>
</dbReference>
<dbReference type="InterPro" id="IPR004511">
    <property type="entry name" value="PAPS/APS_Rdtase"/>
</dbReference>
<sequence>MLTSLEGSMTESMEAQFTGLSAEHLMQWAAEEFGDSLAVSTSFGIQSAVTLHMATQIMPNVPVIWVDTGYLHEETYQYATTLTRRLGLNLKVYESALSPSQMESRLGRLWESENLEDLNKYDQIRKVEPMNRALAELNVHGWVSGLRADQTDFRKHLPPIKRTGTRYRIYPILEWTTRDVYRYQQQHHLPQHPLFEQGYATVGDYHSSRPLSTTDDTERNTRFRGMKQECGLHT</sequence>
<evidence type="ECO:0000256" key="3">
    <source>
        <dbReference type="HAMAP-Rule" id="MF_00063"/>
    </source>
</evidence>
<dbReference type="GO" id="GO:0019379">
    <property type="term" value="P:sulfate assimilation, phosphoadenylyl sulfate reduction by phosphoadenylyl-sulfate reductase (thioredoxin)"/>
    <property type="evidence" value="ECO:0007669"/>
    <property type="project" value="UniProtKB-UniRule"/>
</dbReference>
<dbReference type="CDD" id="cd23945">
    <property type="entry name" value="PAPS_reductase"/>
    <property type="match status" value="1"/>
</dbReference>
<dbReference type="PANTHER" id="PTHR46509">
    <property type="entry name" value="PHOSPHOADENOSINE PHOSPHOSULFATE REDUCTASE"/>
    <property type="match status" value="1"/>
</dbReference>
<dbReference type="NCBIfam" id="NF002537">
    <property type="entry name" value="PRK02090.1"/>
    <property type="match status" value="1"/>
</dbReference>
<evidence type="ECO:0000313" key="6">
    <source>
        <dbReference type="Proteomes" id="UP000322699"/>
    </source>
</evidence>
<feature type="active site" description="Nucleophile; cysteine thiosulfonate intermediate" evidence="3">
    <location>
        <position position="230"/>
    </location>
</feature>
<dbReference type="Proteomes" id="UP000322699">
    <property type="component" value="Unassembled WGS sequence"/>
</dbReference>
<dbReference type="Pfam" id="PF01507">
    <property type="entry name" value="PAPS_reduct"/>
    <property type="match status" value="1"/>
</dbReference>
<dbReference type="SUPFAM" id="SSF52402">
    <property type="entry name" value="Adenine nucleotide alpha hydrolases-like"/>
    <property type="match status" value="1"/>
</dbReference>
<dbReference type="InterPro" id="IPR002500">
    <property type="entry name" value="PAPS_reduct_dom"/>
</dbReference>
<keyword evidence="3" id="KW-0963">Cytoplasm</keyword>
<keyword evidence="6" id="KW-1185">Reference proteome</keyword>
<comment type="function">
    <text evidence="3">Catalyzes the formation of sulfite from phosphoadenosine 5'-phosphosulfate (PAPS) using thioredoxin as an electron donor.</text>
</comment>
<evidence type="ECO:0000256" key="2">
    <source>
        <dbReference type="ARBA" id="ARBA00023002"/>
    </source>
</evidence>
<dbReference type="PANTHER" id="PTHR46509:SF1">
    <property type="entry name" value="PHOSPHOADENOSINE PHOSPHOSULFATE REDUCTASE"/>
    <property type="match status" value="1"/>
</dbReference>
<gene>
    <name evidence="5" type="primary">cysH_2</name>
    <name evidence="3" type="synonym">cysH</name>
    <name evidence="5" type="ORF">LF1_38400</name>
</gene>
<evidence type="ECO:0000313" key="5">
    <source>
        <dbReference type="EMBL" id="KAA1261293.1"/>
    </source>
</evidence>
<comment type="caution">
    <text evidence="3">Lacks conserved residue(s) required for the propagation of feature annotation.</text>
</comment>